<name>A0A6C0DNR5_9ZZZZ</name>
<protein>
    <submittedName>
        <fullName evidence="1">Uncharacterized protein</fullName>
    </submittedName>
</protein>
<dbReference type="AlphaFoldDB" id="A0A6C0DNR5"/>
<accession>A0A6C0DNR5</accession>
<evidence type="ECO:0000313" key="1">
    <source>
        <dbReference type="EMBL" id="QHT17972.1"/>
    </source>
</evidence>
<sequence length="66" mass="7764">MENTKLLRHKVTDKSLRASLRTSLRVQSTCFFLFAKIKQKEKLNSKSTRFLKENPTLNNDDRIPNL</sequence>
<dbReference type="EMBL" id="MN739647">
    <property type="protein sequence ID" value="QHT17972.1"/>
    <property type="molecule type" value="Genomic_DNA"/>
</dbReference>
<organism evidence="1">
    <name type="scientific">viral metagenome</name>
    <dbReference type="NCBI Taxonomy" id="1070528"/>
    <lineage>
        <taxon>unclassified sequences</taxon>
        <taxon>metagenomes</taxon>
        <taxon>organismal metagenomes</taxon>
    </lineage>
</organism>
<reference evidence="1" key="1">
    <citation type="journal article" date="2020" name="Nature">
        <title>Giant virus diversity and host interactions through global metagenomics.</title>
        <authorList>
            <person name="Schulz F."/>
            <person name="Roux S."/>
            <person name="Paez-Espino D."/>
            <person name="Jungbluth S."/>
            <person name="Walsh D.A."/>
            <person name="Denef V.J."/>
            <person name="McMahon K.D."/>
            <person name="Konstantinidis K.T."/>
            <person name="Eloe-Fadrosh E.A."/>
            <person name="Kyrpides N.C."/>
            <person name="Woyke T."/>
        </authorList>
    </citation>
    <scope>NUCLEOTIDE SEQUENCE</scope>
    <source>
        <strain evidence="1">GVMAG-M-3300023174-3</strain>
    </source>
</reference>
<proteinExistence type="predicted"/>